<evidence type="ECO:0008006" key="6">
    <source>
        <dbReference type="Google" id="ProtNLM"/>
    </source>
</evidence>
<dbReference type="Pfam" id="PF17067">
    <property type="entry name" value="RPS31"/>
    <property type="match status" value="1"/>
</dbReference>
<gene>
    <name evidence="4" type="ORF">C1H46_031922</name>
</gene>
<dbReference type="EMBL" id="VIEB01000717">
    <property type="protein sequence ID" value="TQD82541.1"/>
    <property type="molecule type" value="Genomic_DNA"/>
</dbReference>
<evidence type="ECO:0000256" key="2">
    <source>
        <dbReference type="ARBA" id="ARBA00022980"/>
    </source>
</evidence>
<keyword evidence="2" id="KW-0689">Ribosomal protein</keyword>
<keyword evidence="3" id="KW-0687">Ribonucleoprotein</keyword>
<reference evidence="4 5" key="1">
    <citation type="journal article" date="2019" name="G3 (Bethesda)">
        <title>Sequencing of a Wild Apple (Malus baccata) Genome Unravels the Differences Between Cultivated and Wild Apple Species Regarding Disease Resistance and Cold Tolerance.</title>
        <authorList>
            <person name="Chen X."/>
        </authorList>
    </citation>
    <scope>NUCLEOTIDE SEQUENCE [LARGE SCALE GENOMIC DNA]</scope>
    <source>
        <strain evidence="5">cv. Shandingzi</strain>
        <tissue evidence="4">Leaves</tissue>
    </source>
</reference>
<evidence type="ECO:0000313" key="5">
    <source>
        <dbReference type="Proteomes" id="UP000315295"/>
    </source>
</evidence>
<dbReference type="GO" id="GO:1990904">
    <property type="term" value="C:ribonucleoprotein complex"/>
    <property type="evidence" value="ECO:0007669"/>
    <property type="project" value="UniProtKB-KW"/>
</dbReference>
<evidence type="ECO:0000313" key="4">
    <source>
        <dbReference type="EMBL" id="TQD82541.1"/>
    </source>
</evidence>
<dbReference type="STRING" id="106549.A0A540L7V5"/>
<dbReference type="GO" id="GO:0032544">
    <property type="term" value="P:plastid translation"/>
    <property type="evidence" value="ECO:0007669"/>
    <property type="project" value="TreeGrafter"/>
</dbReference>
<name>A0A540L7V5_MALBA</name>
<dbReference type="AlphaFoldDB" id="A0A540L7V5"/>
<accession>A0A540L7V5</accession>
<dbReference type="InterPro" id="IPR030826">
    <property type="entry name" value="Ribosomal_bTHX/bTHXc/bTHXm"/>
</dbReference>
<organism evidence="4 5">
    <name type="scientific">Malus baccata</name>
    <name type="common">Siberian crab apple</name>
    <name type="synonym">Pyrus baccata</name>
    <dbReference type="NCBI Taxonomy" id="106549"/>
    <lineage>
        <taxon>Eukaryota</taxon>
        <taxon>Viridiplantae</taxon>
        <taxon>Streptophyta</taxon>
        <taxon>Embryophyta</taxon>
        <taxon>Tracheophyta</taxon>
        <taxon>Spermatophyta</taxon>
        <taxon>Magnoliopsida</taxon>
        <taxon>eudicotyledons</taxon>
        <taxon>Gunneridae</taxon>
        <taxon>Pentapetalae</taxon>
        <taxon>rosids</taxon>
        <taxon>fabids</taxon>
        <taxon>Rosales</taxon>
        <taxon>Rosaceae</taxon>
        <taxon>Amygdaloideae</taxon>
        <taxon>Maleae</taxon>
        <taxon>Malus</taxon>
    </lineage>
</organism>
<dbReference type="Proteomes" id="UP000315295">
    <property type="component" value="Unassembled WGS sequence"/>
</dbReference>
<sequence>MAMMVQWCGAAARRVLMAEQRALFTTSSSSSAAVAAAIAKENVIGAPMLCGRGDKKTKKGKRFKGSFGNARPKKEKMIERIKDKVEVPRSTPWPLPFKLI</sequence>
<evidence type="ECO:0000256" key="1">
    <source>
        <dbReference type="ARBA" id="ARBA00010834"/>
    </source>
</evidence>
<dbReference type="PANTHER" id="PTHR34550">
    <property type="entry name" value="30S RIBOSOMAL PROTEIN S31, CHLOROPLASTIC"/>
    <property type="match status" value="1"/>
</dbReference>
<dbReference type="PANTHER" id="PTHR34550:SF3">
    <property type="entry name" value="SMALL RIBOSOMAL SUBUNIT PROTEIN BTHXM"/>
    <property type="match status" value="1"/>
</dbReference>
<dbReference type="NCBIfam" id="TIGR04560">
    <property type="entry name" value="ribo_THX"/>
    <property type="match status" value="1"/>
</dbReference>
<protein>
    <recommendedName>
        <fullName evidence="6">30S ribosomal protein S31, mitochondrial</fullName>
    </recommendedName>
</protein>
<keyword evidence="5" id="KW-1185">Reference proteome</keyword>
<dbReference type="GO" id="GO:0005840">
    <property type="term" value="C:ribosome"/>
    <property type="evidence" value="ECO:0007669"/>
    <property type="project" value="UniProtKB-KW"/>
</dbReference>
<dbReference type="InterPro" id="IPR044695">
    <property type="entry name" value="Ribosomal_bTHXc/bTHXc_plant"/>
</dbReference>
<evidence type="ECO:0000256" key="3">
    <source>
        <dbReference type="ARBA" id="ARBA00023274"/>
    </source>
</evidence>
<dbReference type="GO" id="GO:0009536">
    <property type="term" value="C:plastid"/>
    <property type="evidence" value="ECO:0007669"/>
    <property type="project" value="TreeGrafter"/>
</dbReference>
<comment type="caution">
    <text evidence="4">The sequence shown here is derived from an EMBL/GenBank/DDBJ whole genome shotgun (WGS) entry which is preliminary data.</text>
</comment>
<proteinExistence type="inferred from homology"/>
<comment type="similarity">
    <text evidence="1">Belongs to the bacterial ribosomal protein bTHX family.</text>
</comment>